<keyword evidence="2" id="KW-0949">S-adenosyl-L-methionine</keyword>
<feature type="domain" description="Radical SAM core" evidence="3">
    <location>
        <begin position="1"/>
        <end position="231"/>
    </location>
</feature>
<dbReference type="SMART" id="SM00729">
    <property type="entry name" value="Elp3"/>
    <property type="match status" value="1"/>
</dbReference>
<evidence type="ECO:0000256" key="2">
    <source>
        <dbReference type="RuleBase" id="RU364116"/>
    </source>
</evidence>
<keyword evidence="2" id="KW-0479">Metal-binding</keyword>
<keyword evidence="2" id="KW-0411">Iron-sulfur</keyword>
<comment type="subcellular location">
    <subcellularLocation>
        <location evidence="2">Cytoplasm</location>
    </subcellularLocation>
</comment>
<keyword evidence="2" id="KW-0963">Cytoplasm</keyword>
<dbReference type="GO" id="GO:0006779">
    <property type="term" value="P:porphyrin-containing compound biosynthetic process"/>
    <property type="evidence" value="ECO:0007669"/>
    <property type="project" value="InterPro"/>
</dbReference>
<reference evidence="4 5" key="1">
    <citation type="submission" date="2017-05" db="EMBL/GenBank/DDBJ databases">
        <authorList>
            <person name="Varghese N."/>
            <person name="Submissions S."/>
        </authorList>
    </citation>
    <scope>NUCLEOTIDE SEQUENCE [LARGE SCALE GENOMIC DNA]</scope>
    <source>
        <strain evidence="4 5">DSM 27040</strain>
    </source>
</reference>
<dbReference type="NCBIfam" id="TIGR00539">
    <property type="entry name" value="hemN_rel"/>
    <property type="match status" value="1"/>
</dbReference>
<dbReference type="EMBL" id="FXTB01000003">
    <property type="protein sequence ID" value="SMO58576.1"/>
    <property type="molecule type" value="Genomic_DNA"/>
</dbReference>
<dbReference type="SFLD" id="SFLDG01065">
    <property type="entry name" value="anaerobic_coproporphyrinogen-I"/>
    <property type="match status" value="1"/>
</dbReference>
<dbReference type="CDD" id="cd01335">
    <property type="entry name" value="Radical_SAM"/>
    <property type="match status" value="1"/>
</dbReference>
<keyword evidence="2" id="KW-0408">Iron</keyword>
<sequence length="374" mass="43176">MAGIYIHIPFCMQKCGYCDFYSLVGLSDKKEFVVALCDEIRIRKEELQREPIQTVYFGGGTPSVLHIKDFENIIASLKEVCDIAELLEFTIEVNPDDINLPFLDDLKRIGFNRLSIGIQSFNDRILSFMNRRHSSSEAFNAVEMSKKAGFENISIDLIYGIPDMTLAEWKKSIDKAISLKVQHISAYHLTFEPGTAFYKKLKQNIFREVEDKQSIEQYNVLIKAVTKAGFDDYEISNFCLPGYQSKHNASYWSGYSYVGLGPSAHSFAARTRRWNISDLKKYINNIKRGEVFYEQEILSDIDVYNEKIMLGLRTKNGAEIRDLHSMDKKMVQLFNEKMQKNIMLKNVFTQNGRLKVCKDKKILTDQIISDFFVV</sequence>
<dbReference type="PANTHER" id="PTHR13932">
    <property type="entry name" value="COPROPORPHYRINIGEN III OXIDASE"/>
    <property type="match status" value="1"/>
</dbReference>
<proteinExistence type="inferred from homology"/>
<evidence type="ECO:0000313" key="4">
    <source>
        <dbReference type="EMBL" id="SMO58576.1"/>
    </source>
</evidence>
<dbReference type="SFLD" id="SFLDS00029">
    <property type="entry name" value="Radical_SAM"/>
    <property type="match status" value="1"/>
</dbReference>
<dbReference type="Proteomes" id="UP000319040">
    <property type="component" value="Unassembled WGS sequence"/>
</dbReference>
<keyword evidence="5" id="KW-1185">Reference proteome</keyword>
<dbReference type="SFLD" id="SFLDG01082">
    <property type="entry name" value="B12-binding_domain_containing"/>
    <property type="match status" value="1"/>
</dbReference>
<dbReference type="GO" id="GO:0005737">
    <property type="term" value="C:cytoplasm"/>
    <property type="evidence" value="ECO:0007669"/>
    <property type="project" value="UniProtKB-SubCell"/>
</dbReference>
<organism evidence="4 5">
    <name type="scientific">Saccharicrinis carchari</name>
    <dbReference type="NCBI Taxonomy" id="1168039"/>
    <lineage>
        <taxon>Bacteria</taxon>
        <taxon>Pseudomonadati</taxon>
        <taxon>Bacteroidota</taxon>
        <taxon>Bacteroidia</taxon>
        <taxon>Marinilabiliales</taxon>
        <taxon>Marinilabiliaceae</taxon>
        <taxon>Saccharicrinis</taxon>
    </lineage>
</organism>
<dbReference type="PANTHER" id="PTHR13932:SF5">
    <property type="entry name" value="RADICAL S-ADENOSYL METHIONINE DOMAIN-CONTAINING PROTEIN 1, MITOCHONDRIAL"/>
    <property type="match status" value="1"/>
</dbReference>
<evidence type="ECO:0000259" key="3">
    <source>
        <dbReference type="PROSITE" id="PS51918"/>
    </source>
</evidence>
<comment type="similarity">
    <text evidence="1">Belongs to the anaerobic coproporphyrinogen-III oxidase family. HemW subfamily.</text>
</comment>
<dbReference type="InterPro" id="IPR006638">
    <property type="entry name" value="Elp3/MiaA/NifB-like_rSAM"/>
</dbReference>
<dbReference type="RefSeq" id="WP_142532839.1">
    <property type="nucleotide sequence ID" value="NZ_FXTB01000003.1"/>
</dbReference>
<dbReference type="AlphaFoldDB" id="A0A521CGK4"/>
<keyword evidence="2" id="KW-0004">4Fe-4S</keyword>
<dbReference type="InterPro" id="IPR023404">
    <property type="entry name" value="rSAM_horseshoe"/>
</dbReference>
<dbReference type="InterPro" id="IPR004559">
    <property type="entry name" value="HemW-like"/>
</dbReference>
<evidence type="ECO:0000256" key="1">
    <source>
        <dbReference type="ARBA" id="ARBA00006100"/>
    </source>
</evidence>
<dbReference type="OrthoDB" id="9808022at2"/>
<dbReference type="SFLD" id="SFLDF00562">
    <property type="entry name" value="HemN-like__clustered_with_heat"/>
    <property type="match status" value="1"/>
</dbReference>
<dbReference type="SUPFAM" id="SSF102114">
    <property type="entry name" value="Radical SAM enzymes"/>
    <property type="match status" value="1"/>
</dbReference>
<gene>
    <name evidence="4" type="ORF">SAMN06265379_103120</name>
</gene>
<dbReference type="PROSITE" id="PS51918">
    <property type="entry name" value="RADICAL_SAM"/>
    <property type="match status" value="1"/>
</dbReference>
<dbReference type="InterPro" id="IPR058240">
    <property type="entry name" value="rSAM_sf"/>
</dbReference>
<keyword evidence="2" id="KW-0143">Chaperone</keyword>
<dbReference type="GO" id="GO:0004109">
    <property type="term" value="F:coproporphyrinogen oxidase activity"/>
    <property type="evidence" value="ECO:0007669"/>
    <property type="project" value="InterPro"/>
</dbReference>
<dbReference type="Gene3D" id="3.80.30.20">
    <property type="entry name" value="tm_1862 like domain"/>
    <property type="match status" value="1"/>
</dbReference>
<protein>
    <recommendedName>
        <fullName evidence="2">Heme chaperone HemW</fullName>
    </recommendedName>
</protein>
<dbReference type="GO" id="GO:0046872">
    <property type="term" value="F:metal ion binding"/>
    <property type="evidence" value="ECO:0007669"/>
    <property type="project" value="UniProtKB-UniRule"/>
</dbReference>
<name>A0A521CGK4_SACCC</name>
<dbReference type="InterPro" id="IPR007197">
    <property type="entry name" value="rSAM"/>
</dbReference>
<dbReference type="SFLD" id="SFLDF00288">
    <property type="entry name" value="HemN-like__clustered_with_nucl"/>
    <property type="match status" value="1"/>
</dbReference>
<evidence type="ECO:0000313" key="5">
    <source>
        <dbReference type="Proteomes" id="UP000319040"/>
    </source>
</evidence>
<dbReference type="Pfam" id="PF04055">
    <property type="entry name" value="Radical_SAM"/>
    <property type="match status" value="1"/>
</dbReference>
<keyword evidence="2" id="KW-0349">Heme</keyword>
<dbReference type="InterPro" id="IPR034505">
    <property type="entry name" value="Coproporphyrinogen-III_oxidase"/>
</dbReference>
<dbReference type="GO" id="GO:0051539">
    <property type="term" value="F:4 iron, 4 sulfur cluster binding"/>
    <property type="evidence" value="ECO:0007669"/>
    <property type="project" value="UniProtKB-UniRule"/>
</dbReference>
<comment type="function">
    <text evidence="2">Probably acts as a heme chaperone, transferring heme to an unknown acceptor. Binds one molecule of heme per monomer, possibly covalently. Binds 1 [4Fe-4S] cluster. The cluster is coordinated with 3 cysteines and an exchangeable S-adenosyl-L-methionine.</text>
</comment>
<accession>A0A521CGK4</accession>